<evidence type="ECO:0000256" key="10">
    <source>
        <dbReference type="SAM" id="MobiDB-lite"/>
    </source>
</evidence>
<evidence type="ECO:0000256" key="4">
    <source>
        <dbReference type="ARBA" id="ARBA00022737"/>
    </source>
</evidence>
<keyword evidence="5 9" id="KW-0547">Nucleotide-binding</keyword>
<dbReference type="GO" id="GO:0004143">
    <property type="term" value="F:ATP-dependent diacylglycerol kinase activity"/>
    <property type="evidence" value="ECO:0007669"/>
    <property type="project" value="UniProtKB-EC"/>
</dbReference>
<evidence type="ECO:0000256" key="5">
    <source>
        <dbReference type="ARBA" id="ARBA00022741"/>
    </source>
</evidence>
<keyword evidence="4" id="KW-0677">Repeat</keyword>
<dbReference type="PANTHER" id="PTHR11255:SF48">
    <property type="entry name" value="DIACYLGLYCEROL KINASE 1"/>
    <property type="match status" value="1"/>
</dbReference>
<dbReference type="InterPro" id="IPR016064">
    <property type="entry name" value="NAD/diacylglycerol_kinase_sf"/>
</dbReference>
<evidence type="ECO:0000259" key="11">
    <source>
        <dbReference type="PROSITE" id="PS50081"/>
    </source>
</evidence>
<reference evidence="14" key="1">
    <citation type="submission" date="2016-11" db="UniProtKB">
        <authorList>
            <consortium name="WormBaseParasite"/>
        </authorList>
    </citation>
    <scope>IDENTIFICATION</scope>
</reference>
<evidence type="ECO:0000313" key="13">
    <source>
        <dbReference type="Proteomes" id="UP000095280"/>
    </source>
</evidence>
<dbReference type="GO" id="GO:0046872">
    <property type="term" value="F:metal ion binding"/>
    <property type="evidence" value="ECO:0007669"/>
    <property type="project" value="UniProtKB-KW"/>
</dbReference>
<keyword evidence="7" id="KW-0862">Zinc</keyword>
<name>A0A1I8FJN0_9PLAT</name>
<evidence type="ECO:0000256" key="9">
    <source>
        <dbReference type="RuleBase" id="RU361128"/>
    </source>
</evidence>
<dbReference type="SUPFAM" id="SSF57889">
    <property type="entry name" value="Cysteine-rich domain"/>
    <property type="match status" value="1"/>
</dbReference>
<feature type="compositionally biased region" description="Low complexity" evidence="10">
    <location>
        <begin position="34"/>
        <end position="45"/>
    </location>
</feature>
<keyword evidence="3" id="KW-0479">Metal-binding</keyword>
<dbReference type="GO" id="GO:0007200">
    <property type="term" value="P:phospholipase C-activating G protein-coupled receptor signaling pathway"/>
    <property type="evidence" value="ECO:0007669"/>
    <property type="project" value="InterPro"/>
</dbReference>
<comment type="similarity">
    <text evidence="1 9">Belongs to the eukaryotic diacylglycerol kinase family.</text>
</comment>
<evidence type="ECO:0000256" key="7">
    <source>
        <dbReference type="ARBA" id="ARBA00022833"/>
    </source>
</evidence>
<dbReference type="WBParaSite" id="maker-unitig_36736-snap-gene-0.2-mRNA-1">
    <property type="protein sequence ID" value="maker-unitig_36736-snap-gene-0.2-mRNA-1"/>
    <property type="gene ID" value="maker-unitig_36736-snap-gene-0.2"/>
</dbReference>
<dbReference type="Gene3D" id="3.40.50.10330">
    <property type="entry name" value="Probable inorganic polyphosphate/atp-NAD kinase, domain 1"/>
    <property type="match status" value="1"/>
</dbReference>
<dbReference type="Pfam" id="PF00609">
    <property type="entry name" value="DAGK_acc"/>
    <property type="match status" value="1"/>
</dbReference>
<organism evidence="13 14">
    <name type="scientific">Macrostomum lignano</name>
    <dbReference type="NCBI Taxonomy" id="282301"/>
    <lineage>
        <taxon>Eukaryota</taxon>
        <taxon>Metazoa</taxon>
        <taxon>Spiralia</taxon>
        <taxon>Lophotrochozoa</taxon>
        <taxon>Platyhelminthes</taxon>
        <taxon>Rhabditophora</taxon>
        <taxon>Macrostomorpha</taxon>
        <taxon>Macrostomida</taxon>
        <taxon>Macrostomidae</taxon>
        <taxon>Macrostomum</taxon>
    </lineage>
</organism>
<dbReference type="PANTHER" id="PTHR11255">
    <property type="entry name" value="DIACYLGLYCEROL KINASE"/>
    <property type="match status" value="1"/>
</dbReference>
<comment type="catalytic activity">
    <reaction evidence="9">
        <text>a 1,2-diacyl-sn-glycerol + ATP = a 1,2-diacyl-sn-glycero-3-phosphate + ADP + H(+)</text>
        <dbReference type="Rhea" id="RHEA:10272"/>
        <dbReference type="ChEBI" id="CHEBI:15378"/>
        <dbReference type="ChEBI" id="CHEBI:17815"/>
        <dbReference type="ChEBI" id="CHEBI:30616"/>
        <dbReference type="ChEBI" id="CHEBI:58608"/>
        <dbReference type="ChEBI" id="CHEBI:456216"/>
        <dbReference type="EC" id="2.7.1.107"/>
    </reaction>
</comment>
<feature type="region of interest" description="Disordered" evidence="10">
    <location>
        <begin position="202"/>
        <end position="233"/>
    </location>
</feature>
<dbReference type="GO" id="GO:0005886">
    <property type="term" value="C:plasma membrane"/>
    <property type="evidence" value="ECO:0007669"/>
    <property type="project" value="TreeGrafter"/>
</dbReference>
<dbReference type="Pfam" id="PF00781">
    <property type="entry name" value="DAGK_cat"/>
    <property type="match status" value="1"/>
</dbReference>
<dbReference type="SUPFAM" id="SSF111331">
    <property type="entry name" value="NAD kinase/diacylglycerol kinase-like"/>
    <property type="match status" value="1"/>
</dbReference>
<keyword evidence="2 9" id="KW-0808">Transferase</keyword>
<evidence type="ECO:0000313" key="14">
    <source>
        <dbReference type="WBParaSite" id="maker-unitig_36736-snap-gene-0.2-mRNA-1"/>
    </source>
</evidence>
<dbReference type="AlphaFoldDB" id="A0A1I8FJN0"/>
<sequence>MQCRWCKVSLHNKCAEQWTSECDLGALREHVLPPRRSSPPYMRPRQAGGGSQREPPQQPSPPGRSWTSWPARLISSPPASRLCRPPAACRCWCSSTRSLARKQGVRILPQDAVPAEPAPGVTTWTAGRNIGLNFFRELPQFRILVCGGDGTAGWLLEAMDKFDWGDNRPPVAVLPLGTGNDLARQGSVMLLDAWKINFSEPAAPENNGDAAEAGDAGSGAGAAAEDPAGAAAVEPARDEIPATIINNYFSIGVDAAIAHRCTYAGRGSCKNLHESLDIICDGYALDLGSGTPLEGMALLNINSVYGGRTLWRTPKAKLGGRGGSCAAAAASGQQGGKRKPSGGASGSRDRELSMQDMGDQLIEVVGLENAVHAGMVAGGCAAPASGWRSAEALPHADRRRAWSQAPCTISITHMNQVPMIMAPPPAKKGGLLGLFSNKPPADALGLFWAAAEVPASHAPAARAPSWIAIAVNFVLQPAQPEQTGKLQAGSYFYPQAT</sequence>
<accession>A0A1I8FJN0</accession>
<keyword evidence="8 9" id="KW-0067">ATP-binding</keyword>
<evidence type="ECO:0000259" key="12">
    <source>
        <dbReference type="PROSITE" id="PS50146"/>
    </source>
</evidence>
<evidence type="ECO:0000256" key="1">
    <source>
        <dbReference type="ARBA" id="ARBA00009280"/>
    </source>
</evidence>
<evidence type="ECO:0000256" key="3">
    <source>
        <dbReference type="ARBA" id="ARBA00022723"/>
    </source>
</evidence>
<feature type="region of interest" description="Disordered" evidence="10">
    <location>
        <begin position="327"/>
        <end position="351"/>
    </location>
</feature>
<feature type="region of interest" description="Disordered" evidence="10">
    <location>
        <begin position="33"/>
        <end position="70"/>
    </location>
</feature>
<evidence type="ECO:0000256" key="2">
    <source>
        <dbReference type="ARBA" id="ARBA00022679"/>
    </source>
</evidence>
<dbReference type="InterPro" id="IPR037607">
    <property type="entry name" value="DGK"/>
</dbReference>
<evidence type="ECO:0000256" key="6">
    <source>
        <dbReference type="ARBA" id="ARBA00022777"/>
    </source>
</evidence>
<feature type="domain" description="Phorbol-ester/DAG-type" evidence="11">
    <location>
        <begin position="1"/>
        <end position="22"/>
    </location>
</feature>
<dbReference type="EC" id="2.7.1.107" evidence="9"/>
<dbReference type="PROSITE" id="PS50081">
    <property type="entry name" value="ZF_DAG_PE_2"/>
    <property type="match status" value="1"/>
</dbReference>
<evidence type="ECO:0000256" key="8">
    <source>
        <dbReference type="ARBA" id="ARBA00022840"/>
    </source>
</evidence>
<dbReference type="InterPro" id="IPR002219">
    <property type="entry name" value="PKC_DAG/PE"/>
</dbReference>
<dbReference type="InterPro" id="IPR017438">
    <property type="entry name" value="ATP-NAD_kinase_N"/>
</dbReference>
<keyword evidence="6 9" id="KW-0418">Kinase</keyword>
<dbReference type="InterPro" id="IPR046349">
    <property type="entry name" value="C1-like_sf"/>
</dbReference>
<feature type="compositionally biased region" description="Low complexity" evidence="10">
    <location>
        <begin position="208"/>
        <end position="233"/>
    </location>
</feature>
<dbReference type="SMART" id="SM00046">
    <property type="entry name" value="DAGKc"/>
    <property type="match status" value="1"/>
</dbReference>
<protein>
    <recommendedName>
        <fullName evidence="9">Diacylglycerol kinase</fullName>
        <shortName evidence="9">DAG kinase</shortName>
        <ecNumber evidence="9">2.7.1.107</ecNumber>
    </recommendedName>
</protein>
<keyword evidence="13" id="KW-1185">Reference proteome</keyword>
<feature type="domain" description="DAGKc" evidence="12">
    <location>
        <begin position="131"/>
        <end position="184"/>
    </location>
</feature>
<dbReference type="Proteomes" id="UP000095280">
    <property type="component" value="Unplaced"/>
</dbReference>
<proteinExistence type="inferred from homology"/>
<dbReference type="PROSITE" id="PS50146">
    <property type="entry name" value="DAGK"/>
    <property type="match status" value="1"/>
</dbReference>
<dbReference type="SMART" id="SM00045">
    <property type="entry name" value="DAGKa"/>
    <property type="match status" value="1"/>
</dbReference>
<dbReference type="InterPro" id="IPR001206">
    <property type="entry name" value="Diacylglycerol_kinase_cat_dom"/>
</dbReference>
<dbReference type="GO" id="GO:0005524">
    <property type="term" value="F:ATP binding"/>
    <property type="evidence" value="ECO:0007669"/>
    <property type="project" value="UniProtKB-KW"/>
</dbReference>
<dbReference type="InterPro" id="IPR000756">
    <property type="entry name" value="Diacylglycerol_kin_accessory"/>
</dbReference>